<evidence type="ECO:0000313" key="14">
    <source>
        <dbReference type="Proteomes" id="UP001457282"/>
    </source>
</evidence>
<feature type="binding site" description="axial binding residue" evidence="8">
    <location>
        <position position="223"/>
    </location>
    <ligand>
        <name>heme b</name>
        <dbReference type="ChEBI" id="CHEBI:60344"/>
        <label>1</label>
    </ligand>
    <ligandPart>
        <name>Fe</name>
        <dbReference type="ChEBI" id="CHEBI:18248"/>
    </ligandPart>
</feature>
<feature type="binding site" description="axial binding residue" evidence="8">
    <location>
        <position position="328"/>
    </location>
    <ligand>
        <name>heme b</name>
        <dbReference type="ChEBI" id="CHEBI:60344"/>
        <label>1</label>
    </ligand>
    <ligandPart>
        <name>Fe</name>
        <dbReference type="ChEBI" id="CHEBI:18248"/>
    </ligandPart>
</feature>
<evidence type="ECO:0000313" key="13">
    <source>
        <dbReference type="EMBL" id="KAK9938591.1"/>
    </source>
</evidence>
<feature type="binding site" description="axial binding residue" evidence="8">
    <location>
        <position position="259"/>
    </location>
    <ligand>
        <name>heme b</name>
        <dbReference type="ChEBI" id="CHEBI:60344"/>
        <label>1</label>
    </ligand>
    <ligandPart>
        <name>Fe</name>
        <dbReference type="ChEBI" id="CHEBI:18248"/>
    </ligandPart>
</feature>
<keyword evidence="8" id="KW-0479">Metal-binding</keyword>
<evidence type="ECO:0000256" key="3">
    <source>
        <dbReference type="ARBA" id="ARBA00022692"/>
    </source>
</evidence>
<accession>A0AAW1XQG3</accession>
<dbReference type="InterPro" id="IPR017214">
    <property type="entry name" value="UCP037471"/>
</dbReference>
<reference evidence="13 14" key="1">
    <citation type="journal article" date="2023" name="G3 (Bethesda)">
        <title>A chromosome-length genome assembly and annotation of blackberry (Rubus argutus, cv. 'Hillquist').</title>
        <authorList>
            <person name="Bruna T."/>
            <person name="Aryal R."/>
            <person name="Dudchenko O."/>
            <person name="Sargent D.J."/>
            <person name="Mead D."/>
            <person name="Buti M."/>
            <person name="Cavallini A."/>
            <person name="Hytonen T."/>
            <person name="Andres J."/>
            <person name="Pham M."/>
            <person name="Weisz D."/>
            <person name="Mascagni F."/>
            <person name="Usai G."/>
            <person name="Natali L."/>
            <person name="Bassil N."/>
            <person name="Fernandez G.E."/>
            <person name="Lomsadze A."/>
            <person name="Armour M."/>
            <person name="Olukolu B."/>
            <person name="Poorten T."/>
            <person name="Britton C."/>
            <person name="Davik J."/>
            <person name="Ashrafi H."/>
            <person name="Aiden E.L."/>
            <person name="Borodovsky M."/>
            <person name="Worthington M."/>
        </authorList>
    </citation>
    <scope>NUCLEOTIDE SEQUENCE [LARGE SCALE GENOMIC DNA]</scope>
    <source>
        <strain evidence="13">PI 553951</strain>
    </source>
</reference>
<dbReference type="Gene3D" id="1.20.120.1770">
    <property type="match status" value="1"/>
</dbReference>
<evidence type="ECO:0000256" key="4">
    <source>
        <dbReference type="ARBA" id="ARBA00022729"/>
    </source>
</evidence>
<dbReference type="InterPro" id="IPR006593">
    <property type="entry name" value="Cyt_b561/ferric_Rdtase_TM"/>
</dbReference>
<dbReference type="Proteomes" id="UP001457282">
    <property type="component" value="Unassembled WGS sequence"/>
</dbReference>
<dbReference type="PROSITE" id="PS50836">
    <property type="entry name" value="DOMON"/>
    <property type="match status" value="1"/>
</dbReference>
<evidence type="ECO:0000259" key="11">
    <source>
        <dbReference type="PROSITE" id="PS50836"/>
    </source>
</evidence>
<dbReference type="InterPro" id="IPR045265">
    <property type="entry name" value="AIR12_DOMON"/>
</dbReference>
<proteinExistence type="predicted"/>
<keyword evidence="7 9" id="KW-0472">Membrane</keyword>
<dbReference type="PIRSF" id="PIRSF037471">
    <property type="entry name" value="UCP037471"/>
    <property type="match status" value="1"/>
</dbReference>
<feature type="transmembrane region" description="Helical" evidence="9">
    <location>
        <begin position="330"/>
        <end position="350"/>
    </location>
</feature>
<feature type="transmembrane region" description="Helical" evidence="9">
    <location>
        <begin position="256"/>
        <end position="280"/>
    </location>
</feature>
<feature type="transmembrane region" description="Helical" evidence="9">
    <location>
        <begin position="356"/>
        <end position="380"/>
    </location>
</feature>
<protein>
    <recommendedName>
        <fullName evidence="15">Cytochrome b561 and DOMON domain-containing protein</fullName>
    </recommendedName>
</protein>
<organism evidence="13 14">
    <name type="scientific">Rubus argutus</name>
    <name type="common">Southern blackberry</name>
    <dbReference type="NCBI Taxonomy" id="59490"/>
    <lineage>
        <taxon>Eukaryota</taxon>
        <taxon>Viridiplantae</taxon>
        <taxon>Streptophyta</taxon>
        <taxon>Embryophyta</taxon>
        <taxon>Tracheophyta</taxon>
        <taxon>Spermatophyta</taxon>
        <taxon>Magnoliopsida</taxon>
        <taxon>eudicotyledons</taxon>
        <taxon>Gunneridae</taxon>
        <taxon>Pentapetalae</taxon>
        <taxon>rosids</taxon>
        <taxon>fabids</taxon>
        <taxon>Rosales</taxon>
        <taxon>Rosaceae</taxon>
        <taxon>Rosoideae</taxon>
        <taxon>Rosoideae incertae sedis</taxon>
        <taxon>Rubus</taxon>
    </lineage>
</organism>
<gene>
    <name evidence="13" type="ORF">M0R45_015319</name>
</gene>
<sequence>MWNAIKSAMLLLSFSTFLFTTAHKETNNCSPINHMNTTKCKQLITLGAEFGWNINNETHIDIVFSIPTADDAPKWVAWGVNPGRPQMIGTRAIIGISQPNGTLKVSRYNITSDTKLGCRLKPLQDSENFEDVVVQNMRGDVNATSGYMSISATLIWRPDSAAYHVEKLNHVWQVGYELADDVPLGPLKHRMALQNVDSTETINLNNGKGITIGHRRHHIRTVHGILNIVGWGTLLPFGVIMARYFRRYPFSCPQWFFCHISCQIVGYLLGTAGWAIGIWLGHASKDYHFHTHNMLAMFIFAFTTLQMIALRLRPTPTDDYRKYWDMYHHFLGYALLAVIIVNIFHGIAILKPNKTWLWAYIGILAAFASIALGLEIYTWFKFIFKTRERKKEALQLASTPSLGPSILLAGNSAKFLLSSRNSPALLFSCFSSDLIFIFHSS</sequence>
<dbReference type="AlphaFoldDB" id="A0AAW1XQG3"/>
<feature type="domain" description="DOMON" evidence="11">
    <location>
        <begin position="46"/>
        <end position="175"/>
    </location>
</feature>
<evidence type="ECO:0000256" key="6">
    <source>
        <dbReference type="ARBA" id="ARBA00022989"/>
    </source>
</evidence>
<keyword evidence="6 9" id="KW-1133">Transmembrane helix</keyword>
<comment type="caution">
    <text evidence="13">The sequence shown here is derived from an EMBL/GenBank/DDBJ whole genome shotgun (WGS) entry which is preliminary data.</text>
</comment>
<comment type="subcellular location">
    <subcellularLocation>
        <location evidence="1">Membrane</location>
    </subcellularLocation>
</comment>
<dbReference type="PROSITE" id="PS50939">
    <property type="entry name" value="CYTOCHROME_B561"/>
    <property type="match status" value="1"/>
</dbReference>
<dbReference type="PANTHER" id="PTHR23130:SF175">
    <property type="entry name" value="CYTOCHROME B561 AND DOMON DOMAIN-CONTAINING PROTEIN"/>
    <property type="match status" value="1"/>
</dbReference>
<evidence type="ECO:0000256" key="9">
    <source>
        <dbReference type="SAM" id="Phobius"/>
    </source>
</evidence>
<keyword evidence="2" id="KW-0813">Transport</keyword>
<dbReference type="SMART" id="SM00665">
    <property type="entry name" value="B561"/>
    <property type="match status" value="1"/>
</dbReference>
<feature type="transmembrane region" description="Helical" evidence="9">
    <location>
        <begin position="224"/>
        <end position="244"/>
    </location>
</feature>
<evidence type="ECO:0000256" key="7">
    <source>
        <dbReference type="ARBA" id="ARBA00023136"/>
    </source>
</evidence>
<name>A0AAW1XQG3_RUBAR</name>
<feature type="domain" description="Cytochrome b561" evidence="12">
    <location>
        <begin position="187"/>
        <end position="383"/>
    </location>
</feature>
<dbReference type="PANTHER" id="PTHR23130">
    <property type="entry name" value="CYTOCHROME B561 AND DOMON DOMAIN-CONTAINING PROTEIN"/>
    <property type="match status" value="1"/>
</dbReference>
<feature type="signal peptide" evidence="10">
    <location>
        <begin position="1"/>
        <end position="24"/>
    </location>
</feature>
<dbReference type="Pfam" id="PF04526">
    <property type="entry name" value="DUF568"/>
    <property type="match status" value="1"/>
</dbReference>
<dbReference type="EMBL" id="JBEDUW010000003">
    <property type="protein sequence ID" value="KAK9938591.1"/>
    <property type="molecule type" value="Genomic_DNA"/>
</dbReference>
<keyword evidence="8" id="KW-0408">Iron</keyword>
<dbReference type="GO" id="GO:0046872">
    <property type="term" value="F:metal ion binding"/>
    <property type="evidence" value="ECO:0007669"/>
    <property type="project" value="UniProtKB-KW"/>
</dbReference>
<keyword evidence="14" id="KW-1185">Reference proteome</keyword>
<feature type="binding site" description="axial binding residue" evidence="8">
    <location>
        <position position="292"/>
    </location>
    <ligand>
        <name>heme b</name>
        <dbReference type="ChEBI" id="CHEBI:60344"/>
        <label>1</label>
    </ligand>
    <ligandPart>
        <name>Fe</name>
        <dbReference type="ChEBI" id="CHEBI:18248"/>
    </ligandPart>
</feature>
<evidence type="ECO:0000256" key="8">
    <source>
        <dbReference type="PIRSR" id="PIRSR037471-1"/>
    </source>
</evidence>
<evidence type="ECO:0000256" key="10">
    <source>
        <dbReference type="SAM" id="SignalP"/>
    </source>
</evidence>
<evidence type="ECO:0000256" key="2">
    <source>
        <dbReference type="ARBA" id="ARBA00022448"/>
    </source>
</evidence>
<dbReference type="GO" id="GO:0016020">
    <property type="term" value="C:membrane"/>
    <property type="evidence" value="ECO:0007669"/>
    <property type="project" value="UniProtKB-SubCell"/>
</dbReference>
<evidence type="ECO:0000256" key="5">
    <source>
        <dbReference type="ARBA" id="ARBA00022982"/>
    </source>
</evidence>
<evidence type="ECO:0000256" key="1">
    <source>
        <dbReference type="ARBA" id="ARBA00004370"/>
    </source>
</evidence>
<dbReference type="InterPro" id="IPR005018">
    <property type="entry name" value="DOMON_domain"/>
</dbReference>
<keyword evidence="5" id="KW-0249">Electron transport</keyword>
<keyword evidence="3 9" id="KW-0812">Transmembrane</keyword>
<evidence type="ECO:0008006" key="15">
    <source>
        <dbReference type="Google" id="ProtNLM"/>
    </source>
</evidence>
<dbReference type="CDD" id="cd08760">
    <property type="entry name" value="Cyt_b561_FRRS1_like"/>
    <property type="match status" value="1"/>
</dbReference>
<feature type="transmembrane region" description="Helical" evidence="9">
    <location>
        <begin position="292"/>
        <end position="310"/>
    </location>
</feature>
<evidence type="ECO:0000259" key="12">
    <source>
        <dbReference type="PROSITE" id="PS50939"/>
    </source>
</evidence>
<keyword evidence="4 10" id="KW-0732">Signal</keyword>
<feature type="chain" id="PRO_5043542289" description="Cytochrome b561 and DOMON domain-containing protein" evidence="10">
    <location>
        <begin position="25"/>
        <end position="441"/>
    </location>
</feature>